<reference evidence="1 2" key="1">
    <citation type="journal article" date="2013" name="PLoS ONE">
        <title>Assembly-driven community genomics of a hypersaline microbial ecosystem.</title>
        <authorList>
            <person name="Podell S."/>
            <person name="Ugalde J.A."/>
            <person name="Narasingarao P."/>
            <person name="Banfield J.F."/>
            <person name="Heidelberg K.B."/>
            <person name="Allen E.E."/>
        </authorList>
    </citation>
    <scope>NUCLEOTIDE SEQUENCE [LARGE SCALE GENOMIC DNA]</scope>
    <source>
        <strain evidence="2">J07HQW2</strain>
    </source>
</reference>
<evidence type="ECO:0000313" key="2">
    <source>
        <dbReference type="Proteomes" id="UP000030710"/>
    </source>
</evidence>
<dbReference type="Proteomes" id="UP000030710">
    <property type="component" value="Unassembled WGS sequence"/>
</dbReference>
<dbReference type="STRING" id="1238425.J07HQW2_00209"/>
<organism evidence="1 2">
    <name type="scientific">Haloquadratum walsbyi J07HQW2</name>
    <dbReference type="NCBI Taxonomy" id="1238425"/>
    <lineage>
        <taxon>Archaea</taxon>
        <taxon>Methanobacteriati</taxon>
        <taxon>Methanobacteriota</taxon>
        <taxon>Stenosarchaea group</taxon>
        <taxon>Halobacteria</taxon>
        <taxon>Halobacteriales</taxon>
        <taxon>Haloferacaceae</taxon>
        <taxon>Haloquadratum</taxon>
    </lineage>
</organism>
<sequence>MPTEYNYSRPTVLNMERKPFLSSEDIELLPLDESDAEFLRDGVNHRQVRTNIGITKPQTLADERSLIESRMESEDVSLS</sequence>
<name>U1NAB8_9EURY</name>
<gene>
    <name evidence="1" type="ORF">J07HQW2_00209</name>
</gene>
<evidence type="ECO:0000313" key="1">
    <source>
        <dbReference type="EMBL" id="ERG93775.1"/>
    </source>
</evidence>
<accession>U1NAB8</accession>
<dbReference type="EMBL" id="KE356561">
    <property type="protein sequence ID" value="ERG93775.1"/>
    <property type="molecule type" value="Genomic_DNA"/>
</dbReference>
<proteinExistence type="predicted"/>
<protein>
    <submittedName>
        <fullName evidence="1">Uncharacterized protein</fullName>
    </submittedName>
</protein>
<dbReference type="HOGENOM" id="CLU_2597632_0_0_2"/>
<dbReference type="AlphaFoldDB" id="U1NAB8"/>